<feature type="domain" description="CCHC-type" evidence="3">
    <location>
        <begin position="80"/>
        <end position="94"/>
    </location>
</feature>
<organism evidence="4 5">
    <name type="scientific">Hermetia illucens</name>
    <name type="common">Black soldier fly</name>
    <dbReference type="NCBI Taxonomy" id="343691"/>
    <lineage>
        <taxon>Eukaryota</taxon>
        <taxon>Metazoa</taxon>
        <taxon>Ecdysozoa</taxon>
        <taxon>Arthropoda</taxon>
        <taxon>Hexapoda</taxon>
        <taxon>Insecta</taxon>
        <taxon>Pterygota</taxon>
        <taxon>Neoptera</taxon>
        <taxon>Endopterygota</taxon>
        <taxon>Diptera</taxon>
        <taxon>Brachycera</taxon>
        <taxon>Stratiomyomorpha</taxon>
        <taxon>Stratiomyidae</taxon>
        <taxon>Hermetiinae</taxon>
        <taxon>Hermetia</taxon>
    </lineage>
</organism>
<evidence type="ECO:0000313" key="4">
    <source>
        <dbReference type="EMBL" id="CAD7083517.1"/>
    </source>
</evidence>
<keyword evidence="1" id="KW-0862">Zinc</keyword>
<dbReference type="Proteomes" id="UP000594454">
    <property type="component" value="Chromosome 2"/>
</dbReference>
<dbReference type="SUPFAM" id="SSF57756">
    <property type="entry name" value="Retrovirus zinc finger-like domains"/>
    <property type="match status" value="1"/>
</dbReference>
<dbReference type="InterPro" id="IPR054722">
    <property type="entry name" value="PolX-like_BBD"/>
</dbReference>
<keyword evidence="5" id="KW-1185">Reference proteome</keyword>
<name>A0A7R8UN12_HERIL</name>
<evidence type="ECO:0000313" key="5">
    <source>
        <dbReference type="Proteomes" id="UP000594454"/>
    </source>
</evidence>
<proteinExistence type="predicted"/>
<dbReference type="EMBL" id="LR899010">
    <property type="protein sequence ID" value="CAD7083517.1"/>
    <property type="molecule type" value="Genomic_DNA"/>
</dbReference>
<dbReference type="GO" id="GO:0003676">
    <property type="term" value="F:nucleic acid binding"/>
    <property type="evidence" value="ECO:0007669"/>
    <property type="project" value="InterPro"/>
</dbReference>
<reference evidence="4 5" key="1">
    <citation type="submission" date="2020-11" db="EMBL/GenBank/DDBJ databases">
        <authorList>
            <person name="Wallbank WR R."/>
            <person name="Pardo Diaz C."/>
            <person name="Kozak K."/>
            <person name="Martin S."/>
            <person name="Jiggins C."/>
            <person name="Moest M."/>
            <person name="Warren A I."/>
            <person name="Generalovic N T."/>
            <person name="Byers J.R.P. K."/>
            <person name="Montejo-Kovacevich G."/>
            <person name="Yen C E."/>
        </authorList>
    </citation>
    <scope>NUCLEOTIDE SEQUENCE [LARGE SCALE GENOMIC DNA]</scope>
</reference>
<dbReference type="Gene3D" id="4.10.60.10">
    <property type="entry name" value="Zinc finger, CCHC-type"/>
    <property type="match status" value="1"/>
</dbReference>
<sequence>MAQYITSIIETSQRLNNTSFKITEEWVGSLLLAGLPEKFAPMIMAIEHSGRQHGNYSKHGGGNSSNASLTQTSNTRKTIKCYKCHKTGHYKNQCDLQKKKQSNAFSAILLSAKFSTTDFYIDSGASIHITAKKQWLKHVLTQSVVEEIVIADKSRVSMECCGDIQITTLANSTEYEIPITEVMYVPEQSHLQ</sequence>
<dbReference type="InterPro" id="IPR001878">
    <property type="entry name" value="Znf_CCHC"/>
</dbReference>
<keyword evidence="1" id="KW-0863">Zinc-finger</keyword>
<dbReference type="InParanoid" id="A0A7R8UN12"/>
<keyword evidence="1" id="KW-0479">Metal-binding</keyword>
<evidence type="ECO:0000256" key="1">
    <source>
        <dbReference type="PROSITE-ProRule" id="PRU00047"/>
    </source>
</evidence>
<dbReference type="PROSITE" id="PS50158">
    <property type="entry name" value="ZF_CCHC"/>
    <property type="match status" value="1"/>
</dbReference>
<gene>
    <name evidence="4" type="ORF">HERILL_LOCUS6473</name>
</gene>
<dbReference type="InterPro" id="IPR036875">
    <property type="entry name" value="Znf_CCHC_sf"/>
</dbReference>
<accession>A0A7R8UN12</accession>
<dbReference type="AlphaFoldDB" id="A0A7R8UN12"/>
<evidence type="ECO:0000259" key="3">
    <source>
        <dbReference type="PROSITE" id="PS50158"/>
    </source>
</evidence>
<dbReference type="GO" id="GO:0008270">
    <property type="term" value="F:zinc ion binding"/>
    <property type="evidence" value="ECO:0007669"/>
    <property type="project" value="UniProtKB-KW"/>
</dbReference>
<protein>
    <recommendedName>
        <fullName evidence="3">CCHC-type domain-containing protein</fullName>
    </recommendedName>
</protein>
<evidence type="ECO:0000256" key="2">
    <source>
        <dbReference type="SAM" id="MobiDB-lite"/>
    </source>
</evidence>
<dbReference type="Pfam" id="PF22936">
    <property type="entry name" value="Pol_BBD"/>
    <property type="match status" value="1"/>
</dbReference>
<feature type="region of interest" description="Disordered" evidence="2">
    <location>
        <begin position="52"/>
        <end position="71"/>
    </location>
</feature>